<feature type="region of interest" description="Disordered" evidence="1">
    <location>
        <begin position="1"/>
        <end position="60"/>
    </location>
</feature>
<evidence type="ECO:0000313" key="3">
    <source>
        <dbReference type="Proteomes" id="UP000727056"/>
    </source>
</evidence>
<organism evidence="2 3">
    <name type="scientific">Streptomyces bohaiensis</name>
    <dbReference type="NCBI Taxonomy" id="1431344"/>
    <lineage>
        <taxon>Bacteria</taxon>
        <taxon>Bacillati</taxon>
        <taxon>Actinomycetota</taxon>
        <taxon>Actinomycetes</taxon>
        <taxon>Kitasatosporales</taxon>
        <taxon>Streptomycetaceae</taxon>
        <taxon>Streptomyces</taxon>
    </lineage>
</organism>
<reference evidence="2 3" key="1">
    <citation type="submission" date="2020-03" db="EMBL/GenBank/DDBJ databases">
        <title>Draft genome of Streptomyces sp. ventii, isolated from the Axial Seamount in the Pacific Ocean, and resequencing of the two type strains Streptomyces lonarensis strain NCL 716 and Streptomyces bohaiensis strain 11A07.</title>
        <authorList>
            <person name="Loughran R.M."/>
            <person name="Pfannmuller K.M."/>
            <person name="Wasson B.J."/>
            <person name="Deadmond M.C."/>
            <person name="Paddock B.E."/>
            <person name="Koyack M.J."/>
            <person name="Gallegos D.A."/>
            <person name="Mitchell E.A."/>
            <person name="Ushijima B."/>
            <person name="Saw J.H."/>
            <person name="Mcphail K.L."/>
            <person name="Videau P."/>
        </authorList>
    </citation>
    <scope>NUCLEOTIDE SEQUENCE [LARGE SCALE GENOMIC DNA]</scope>
    <source>
        <strain evidence="2 3">11A07</strain>
    </source>
</reference>
<dbReference type="Proteomes" id="UP000727056">
    <property type="component" value="Unassembled WGS sequence"/>
</dbReference>
<evidence type="ECO:0000256" key="1">
    <source>
        <dbReference type="SAM" id="MobiDB-lite"/>
    </source>
</evidence>
<sequence length="60" mass="6286">MNDPLLYDTVLPGAAPAPAPSRHGAGVSPVPARRSAHPEVRKTSNTPERPPRRPPGASRA</sequence>
<comment type="caution">
    <text evidence="2">The sequence shown here is derived from an EMBL/GenBank/DDBJ whole genome shotgun (WGS) entry which is preliminary data.</text>
</comment>
<evidence type="ECO:0000313" key="2">
    <source>
        <dbReference type="EMBL" id="NJQ17645.1"/>
    </source>
</evidence>
<gene>
    <name evidence="2" type="ORF">HCN52_22580</name>
</gene>
<protein>
    <submittedName>
        <fullName evidence="2">Uncharacterized protein</fullName>
    </submittedName>
</protein>
<keyword evidence="3" id="KW-1185">Reference proteome</keyword>
<accession>A0ABX1CIN1</accession>
<name>A0ABX1CIN1_9ACTN</name>
<dbReference type="EMBL" id="JAAVJC010000362">
    <property type="protein sequence ID" value="NJQ17645.1"/>
    <property type="molecule type" value="Genomic_DNA"/>
</dbReference>
<dbReference type="RefSeq" id="WP_168090290.1">
    <property type="nucleotide sequence ID" value="NZ_BHZH01000094.1"/>
</dbReference>
<proteinExistence type="predicted"/>